<dbReference type="KEGG" id="smoo:SMONO_v1c00060"/>
<dbReference type="GO" id="GO:0002100">
    <property type="term" value="P:tRNA wobble adenosine to inosine editing"/>
    <property type="evidence" value="ECO:0007669"/>
    <property type="project" value="InterPro"/>
</dbReference>
<dbReference type="Gene3D" id="3.40.140.10">
    <property type="entry name" value="Cytidine Deaminase, domain 2"/>
    <property type="match status" value="1"/>
</dbReference>
<dbReference type="GO" id="GO:0008270">
    <property type="term" value="F:zinc ion binding"/>
    <property type="evidence" value="ECO:0007669"/>
    <property type="project" value="InterPro"/>
</dbReference>
<dbReference type="AlphaFoldDB" id="A0A2K9LT44"/>
<dbReference type="CDD" id="cd01285">
    <property type="entry name" value="nucleoside_deaminase"/>
    <property type="match status" value="1"/>
</dbReference>
<evidence type="ECO:0000256" key="1">
    <source>
        <dbReference type="ARBA" id="ARBA00022723"/>
    </source>
</evidence>
<dbReference type="PROSITE" id="PS51747">
    <property type="entry name" value="CYT_DCMP_DEAMINASES_2"/>
    <property type="match status" value="1"/>
</dbReference>
<dbReference type="EMBL" id="CP025543">
    <property type="protein sequence ID" value="AUM62259.1"/>
    <property type="molecule type" value="Genomic_DNA"/>
</dbReference>
<protein>
    <submittedName>
        <fullName evidence="4">tRNA-specific adenosine deaminase</fullName>
    </submittedName>
</protein>
<dbReference type="GO" id="GO:0052717">
    <property type="term" value="F:tRNA-specific adenosine-34 deaminase activity"/>
    <property type="evidence" value="ECO:0007669"/>
    <property type="project" value="UniProtKB-EC"/>
</dbReference>
<dbReference type="InterPro" id="IPR016193">
    <property type="entry name" value="Cytidine_deaminase-like"/>
</dbReference>
<accession>A0A2K9LT44</accession>
<dbReference type="InterPro" id="IPR002125">
    <property type="entry name" value="CMP_dCMP_dom"/>
</dbReference>
<sequence length="141" mass="16862">MDKIYYTLLKELKKCKKSKDVPVSALLINQENKIVAKDFNTRQKKYNFTNHAEVGVINKIYKKFRTKNLSEYILVTSLKPCLMCLTIIEEANIKKVFYYLDNLKCNYKKLKTDILFEKFGTINQQKEFNIQLKEFFLKLRK</sequence>
<dbReference type="PANTHER" id="PTHR11079">
    <property type="entry name" value="CYTOSINE DEAMINASE FAMILY MEMBER"/>
    <property type="match status" value="1"/>
</dbReference>
<evidence type="ECO:0000313" key="4">
    <source>
        <dbReference type="EMBL" id="AUM62259.1"/>
    </source>
</evidence>
<evidence type="ECO:0000259" key="3">
    <source>
        <dbReference type="PROSITE" id="PS51747"/>
    </source>
</evidence>
<evidence type="ECO:0000313" key="5">
    <source>
        <dbReference type="Proteomes" id="UP000234790"/>
    </source>
</evidence>
<dbReference type="PROSITE" id="PS00903">
    <property type="entry name" value="CYT_DCMP_DEAMINASES_1"/>
    <property type="match status" value="1"/>
</dbReference>
<dbReference type="InterPro" id="IPR016192">
    <property type="entry name" value="APOBEC/CMP_deaminase_Zn-bd"/>
</dbReference>
<name>A0A2K9LT44_SPISQ</name>
<feature type="domain" description="CMP/dCMP-type deaminase" evidence="3">
    <location>
        <begin position="2"/>
        <end position="123"/>
    </location>
</feature>
<keyword evidence="5" id="KW-1185">Reference proteome</keyword>
<dbReference type="Pfam" id="PF14437">
    <property type="entry name" value="MafB19-deam"/>
    <property type="match status" value="1"/>
</dbReference>
<evidence type="ECO:0000256" key="2">
    <source>
        <dbReference type="ARBA" id="ARBA00022833"/>
    </source>
</evidence>
<keyword evidence="1" id="KW-0479">Metal-binding</keyword>
<gene>
    <name evidence="4" type="primary">tadA</name>
    <name evidence="4" type="ORF">SMONO_v1c00060</name>
</gene>
<dbReference type="RefSeq" id="WP_101780314.1">
    <property type="nucleotide sequence ID" value="NZ_CP025543.1"/>
</dbReference>
<keyword evidence="2" id="KW-0862">Zinc</keyword>
<dbReference type="Proteomes" id="UP000234790">
    <property type="component" value="Chromosome"/>
</dbReference>
<dbReference type="InterPro" id="IPR058535">
    <property type="entry name" value="MafB19-deam"/>
</dbReference>
<organism evidence="4 5">
    <name type="scientific">Spiroplasma monobiae MQ-1</name>
    <dbReference type="NCBI Taxonomy" id="1336748"/>
    <lineage>
        <taxon>Bacteria</taxon>
        <taxon>Bacillati</taxon>
        <taxon>Mycoplasmatota</taxon>
        <taxon>Mollicutes</taxon>
        <taxon>Entomoplasmatales</taxon>
        <taxon>Spiroplasmataceae</taxon>
        <taxon>Spiroplasma</taxon>
    </lineage>
</organism>
<reference evidence="4 5" key="1">
    <citation type="submission" date="2017-12" db="EMBL/GenBank/DDBJ databases">
        <title>Complete genome sequence of Spiroplasma monobiae MQ-1 (ATCC 33825).</title>
        <authorList>
            <person name="Tsai Y.-M."/>
            <person name="Lo W.-S."/>
            <person name="Wu P.-S."/>
            <person name="Cho S.-T."/>
            <person name="Kuo C.-H."/>
        </authorList>
    </citation>
    <scope>NUCLEOTIDE SEQUENCE [LARGE SCALE GENOMIC DNA]</scope>
    <source>
        <strain evidence="4 5">MQ-1</strain>
    </source>
</reference>
<proteinExistence type="predicted"/>
<dbReference type="OrthoDB" id="9802676at2"/>
<dbReference type="PANTHER" id="PTHR11079:SF202">
    <property type="entry name" value="TRNA-SPECIFIC ADENOSINE DEAMINASE"/>
    <property type="match status" value="1"/>
</dbReference>
<dbReference type="SUPFAM" id="SSF53927">
    <property type="entry name" value="Cytidine deaminase-like"/>
    <property type="match status" value="1"/>
</dbReference>